<dbReference type="Proteomes" id="UP001239994">
    <property type="component" value="Unassembled WGS sequence"/>
</dbReference>
<dbReference type="EMBL" id="JAROKS010000005">
    <property type="protein sequence ID" value="KAK1803399.1"/>
    <property type="molecule type" value="Genomic_DNA"/>
</dbReference>
<dbReference type="Gene3D" id="3.40.50.10330">
    <property type="entry name" value="Probable inorganic polyphosphate/atp-NAD kinase, domain 1"/>
    <property type="match status" value="1"/>
</dbReference>
<dbReference type="AlphaFoldDB" id="A0AAD8ZQ52"/>
<dbReference type="GO" id="GO:0006672">
    <property type="term" value="P:ceramide metabolic process"/>
    <property type="evidence" value="ECO:0007669"/>
    <property type="project" value="TreeGrafter"/>
</dbReference>
<feature type="region of interest" description="Disordered" evidence="1">
    <location>
        <begin position="580"/>
        <end position="607"/>
    </location>
</feature>
<keyword evidence="4" id="KW-1185">Reference proteome</keyword>
<accession>A0AAD8ZQ52</accession>
<feature type="non-terminal residue" evidence="3">
    <location>
        <position position="1"/>
    </location>
</feature>
<evidence type="ECO:0000259" key="2">
    <source>
        <dbReference type="PROSITE" id="PS50146"/>
    </source>
</evidence>
<dbReference type="Gene3D" id="2.60.200.40">
    <property type="match status" value="1"/>
</dbReference>
<dbReference type="InterPro" id="IPR057465">
    <property type="entry name" value="CERK_PH"/>
</dbReference>
<gene>
    <name evidence="3" type="ORF">P4O66_020833</name>
</gene>
<dbReference type="PROSITE" id="PS50146">
    <property type="entry name" value="DAGK"/>
    <property type="match status" value="1"/>
</dbReference>
<dbReference type="InterPro" id="IPR001206">
    <property type="entry name" value="Diacylglycerol_kinase_cat_dom"/>
</dbReference>
<dbReference type="PANTHER" id="PTHR12358:SF95">
    <property type="entry name" value="CERAMIDE KINASE"/>
    <property type="match status" value="1"/>
</dbReference>
<dbReference type="InterPro" id="IPR050187">
    <property type="entry name" value="Lipid_Phosphate_FormReg"/>
</dbReference>
<dbReference type="SUPFAM" id="SSF111331">
    <property type="entry name" value="NAD kinase/diacylglycerol kinase-like"/>
    <property type="match status" value="1"/>
</dbReference>
<dbReference type="Pfam" id="PF00781">
    <property type="entry name" value="DAGK_cat"/>
    <property type="match status" value="1"/>
</dbReference>
<proteinExistence type="predicted"/>
<organism evidence="3 4">
    <name type="scientific">Electrophorus voltai</name>
    <dbReference type="NCBI Taxonomy" id="2609070"/>
    <lineage>
        <taxon>Eukaryota</taxon>
        <taxon>Metazoa</taxon>
        <taxon>Chordata</taxon>
        <taxon>Craniata</taxon>
        <taxon>Vertebrata</taxon>
        <taxon>Euteleostomi</taxon>
        <taxon>Actinopterygii</taxon>
        <taxon>Neopterygii</taxon>
        <taxon>Teleostei</taxon>
        <taxon>Ostariophysi</taxon>
        <taxon>Gymnotiformes</taxon>
        <taxon>Gymnotoidei</taxon>
        <taxon>Gymnotidae</taxon>
        <taxon>Electrophorus</taxon>
    </lineage>
</organism>
<dbReference type="PANTHER" id="PTHR12358">
    <property type="entry name" value="SPHINGOSINE KINASE"/>
    <property type="match status" value="1"/>
</dbReference>
<feature type="region of interest" description="Disordered" evidence="1">
    <location>
        <begin position="1"/>
        <end position="93"/>
    </location>
</feature>
<dbReference type="Pfam" id="PF25382">
    <property type="entry name" value="PH_CERK"/>
    <property type="match status" value="1"/>
</dbReference>
<dbReference type="Pfam" id="PF19280">
    <property type="entry name" value="CERK_C"/>
    <property type="match status" value="1"/>
</dbReference>
<evidence type="ECO:0000313" key="4">
    <source>
        <dbReference type="Proteomes" id="UP001239994"/>
    </source>
</evidence>
<dbReference type="SMART" id="SM00046">
    <property type="entry name" value="DAGKc"/>
    <property type="match status" value="1"/>
</dbReference>
<dbReference type="GO" id="GO:0001729">
    <property type="term" value="F:ceramide kinase activity"/>
    <property type="evidence" value="ECO:0007669"/>
    <property type="project" value="TreeGrafter"/>
</dbReference>
<feature type="domain" description="DAGKc" evidence="2">
    <location>
        <begin position="239"/>
        <end position="389"/>
    </location>
</feature>
<protein>
    <recommendedName>
        <fullName evidence="2">DAGKc domain-containing protein</fullName>
    </recommendedName>
</protein>
<dbReference type="GO" id="GO:0016020">
    <property type="term" value="C:membrane"/>
    <property type="evidence" value="ECO:0007669"/>
    <property type="project" value="GOC"/>
</dbReference>
<dbReference type="InterPro" id="IPR045363">
    <property type="entry name" value="CERK_C"/>
</dbReference>
<dbReference type="InterPro" id="IPR016064">
    <property type="entry name" value="NAD/diacylglycerol_kinase_sf"/>
</dbReference>
<evidence type="ECO:0000256" key="1">
    <source>
        <dbReference type="SAM" id="MobiDB-lite"/>
    </source>
</evidence>
<reference evidence="3" key="1">
    <citation type="submission" date="2023-03" db="EMBL/GenBank/DDBJ databases">
        <title>Electrophorus voltai genome.</title>
        <authorList>
            <person name="Bian C."/>
        </authorList>
    </citation>
    <scope>NUCLEOTIDE SEQUENCE</scope>
    <source>
        <strain evidence="3">CB-2022</strain>
        <tissue evidence="3">Muscle</tissue>
    </source>
</reference>
<comment type="caution">
    <text evidence="3">The sequence shown here is derived from an EMBL/GenBank/DDBJ whole genome shotgun (WGS) entry which is preliminary data.</text>
</comment>
<dbReference type="InterPro" id="IPR017438">
    <property type="entry name" value="ATP-NAD_kinase_N"/>
</dbReference>
<sequence>RPAQHHDVPLNNQPFRHLKTPRLLPKEPWNLGLETRQIRELAPQDSGTEPERRRGGHKPPPTTTTTTTLASSHRRIGTNETKKRGAGPPPTQEADVRRLISHECNYRRAKITNRLYHTMETDSVKVESSLWVGTKRYRAVLSGWYFNWTELDKKNREKKTISVPISEVVAVAEGKAEVQPQKRAEDTDRDFTLFYVKRTGGGKRALWCLGRTEFCCPSRDLRDQWVTQLRTALKTHCPSRPRRLLVFVNPYGGKKRAKQVYRSLVAPLFELAGVSTHVVVTERANQARDHILKKDLTGFDGVICVGGDGMFSELLHGVIGRTQQEAGISEHDPTVMLQSCDLHIGIIPAGSTDCVCFATVGVNDPVTSALHIIIGDSQPLDVCSVHHHNTLLRYSVSLVGYGFYGDVLAESERLRWMGPLRYDLSGCLVYLCNRSYEGVVQYLPADPQLSSPRDNMRCLSGCRVCSESTEMLFPHSDSCSSLYSRQLSQYSIGSEGEWMSVEGRYRCVSLTCMSSSCPRSPKGLSPAAHLADGTGDLILVQDTDPLGFLTYLHRHTTSKDQFDLPFVEVHRVKAVRFTLPPGEEDDYHDEERERQSITEGAQGTPKMACNSDVESYGDGSQQYLAAEQEEPGMKDRRRKRRNFLCGLCCSKPPAVSVWNCDGELLPYTEIFCKVHGQLVRLFARGIEDEEGHEENKSCKGRCVLH</sequence>
<evidence type="ECO:0000313" key="3">
    <source>
        <dbReference type="EMBL" id="KAK1803399.1"/>
    </source>
</evidence>
<name>A0AAD8ZQ52_9TELE</name>